<comment type="caution">
    <text evidence="2">The sequence shown here is derived from an EMBL/GenBank/DDBJ whole genome shotgun (WGS) entry which is preliminary data.</text>
</comment>
<evidence type="ECO:0000313" key="3">
    <source>
        <dbReference type="Proteomes" id="UP000619265"/>
    </source>
</evidence>
<dbReference type="EMBL" id="LIHL02000016">
    <property type="protein sequence ID" value="KAF5443544.1"/>
    <property type="molecule type" value="Genomic_DNA"/>
</dbReference>
<reference evidence="2" key="1">
    <citation type="submission" date="2015-10" db="EMBL/GenBank/DDBJ databases">
        <authorList>
            <person name="Martinez-Garcia P.J."/>
            <person name="Crepeau M.W."/>
            <person name="Puiu D."/>
            <person name="Gonzalez-Ibeas D."/>
            <person name="Whalen J."/>
            <person name="Stevens K."/>
            <person name="Paul R."/>
            <person name="Butterfield T."/>
            <person name="Britton M."/>
            <person name="Reagan R."/>
            <person name="Chakraborty S."/>
            <person name="Walawage S.L."/>
            <person name="Vasquez-Gross H.A."/>
            <person name="Cardeno C."/>
            <person name="Famula R."/>
            <person name="Pratt K."/>
            <person name="Kuruganti S."/>
            <person name="Aradhya M.K."/>
            <person name="Leslie C.A."/>
            <person name="Dandekar A.M."/>
            <person name="Salzberg S.L."/>
            <person name="Wegrzyn J.L."/>
            <person name="Langley C.H."/>
            <person name="Neale D.B."/>
        </authorList>
    </citation>
    <scope>NUCLEOTIDE SEQUENCE</scope>
    <source>
        <tissue evidence="2">Leaves</tissue>
    </source>
</reference>
<gene>
    <name evidence="2" type="ORF">F2P56_036091</name>
</gene>
<feature type="transmembrane region" description="Helical" evidence="1">
    <location>
        <begin position="12"/>
        <end position="33"/>
    </location>
</feature>
<keyword evidence="1" id="KW-0812">Transmembrane</keyword>
<name>A0A833WT62_JUGRE</name>
<proteinExistence type="predicted"/>
<keyword evidence="1" id="KW-0472">Membrane</keyword>
<dbReference type="Gramene" id="Jr16_13980_p1">
    <property type="protein sequence ID" value="cds.Jr16_13980_p1"/>
    <property type="gene ID" value="Jr16_13980"/>
</dbReference>
<dbReference type="AlphaFoldDB" id="A0A833WT62"/>
<evidence type="ECO:0000313" key="2">
    <source>
        <dbReference type="EMBL" id="KAF5443544.1"/>
    </source>
</evidence>
<dbReference type="Proteomes" id="UP000619265">
    <property type="component" value="Unassembled WGS sequence"/>
</dbReference>
<reference evidence="2" key="2">
    <citation type="submission" date="2020-03" db="EMBL/GenBank/DDBJ databases">
        <title>Walnut 2.0.</title>
        <authorList>
            <person name="Marrano A."/>
            <person name="Britton M."/>
            <person name="Zimin A.V."/>
            <person name="Zaini P.A."/>
            <person name="Workman R."/>
            <person name="Puiu D."/>
            <person name="Bianco L."/>
            <person name="Allen B.J."/>
            <person name="Troggio M."/>
            <person name="Leslie C.A."/>
            <person name="Timp W."/>
            <person name="Dendekar A."/>
            <person name="Salzberg S.L."/>
            <person name="Neale D.B."/>
        </authorList>
    </citation>
    <scope>NUCLEOTIDE SEQUENCE</scope>
    <source>
        <tissue evidence="2">Leaves</tissue>
    </source>
</reference>
<organism evidence="2 3">
    <name type="scientific">Juglans regia</name>
    <name type="common">English walnut</name>
    <dbReference type="NCBI Taxonomy" id="51240"/>
    <lineage>
        <taxon>Eukaryota</taxon>
        <taxon>Viridiplantae</taxon>
        <taxon>Streptophyta</taxon>
        <taxon>Embryophyta</taxon>
        <taxon>Tracheophyta</taxon>
        <taxon>Spermatophyta</taxon>
        <taxon>Magnoliopsida</taxon>
        <taxon>eudicotyledons</taxon>
        <taxon>Gunneridae</taxon>
        <taxon>Pentapetalae</taxon>
        <taxon>rosids</taxon>
        <taxon>fabids</taxon>
        <taxon>Fagales</taxon>
        <taxon>Juglandaceae</taxon>
        <taxon>Juglans</taxon>
    </lineage>
</organism>
<evidence type="ECO:0000256" key="1">
    <source>
        <dbReference type="SAM" id="Phobius"/>
    </source>
</evidence>
<keyword evidence="1" id="KW-1133">Transmembrane helix</keyword>
<protein>
    <submittedName>
        <fullName evidence="2">Uncharacterized protein</fullName>
    </submittedName>
</protein>
<accession>A0A833WT62</accession>
<sequence>MTRTNREMVQIFFSPFPNSIHGFLSVIFSVFWAQITRIGFPPQAICYIGINLHLFDAIVSHCVPVRLQCMAILSKEILGSEIAYPMNCVAQCPAPNGESLDSGGVLFAMFYSRSIVRTIG</sequence>